<reference evidence="2" key="1">
    <citation type="journal article" date="2018" name="Front. Microbiol.">
        <title>Genome-Based Analysis Reveals the Taxonomy and Diversity of the Family Idiomarinaceae.</title>
        <authorList>
            <person name="Liu Y."/>
            <person name="Lai Q."/>
            <person name="Shao Z."/>
        </authorList>
    </citation>
    <scope>NUCLEOTIDE SEQUENCE [LARGE SCALE GENOMIC DNA]</scope>
    <source>
        <strain evidence="2">SN-14</strain>
    </source>
</reference>
<comment type="caution">
    <text evidence="1">The sequence shown here is derived from an EMBL/GenBank/DDBJ whole genome shotgun (WGS) entry which is preliminary data.</text>
</comment>
<gene>
    <name evidence="1" type="ORF">CWE23_02535</name>
</gene>
<dbReference type="EMBL" id="PIPS01000001">
    <property type="protein sequence ID" value="RUO44924.1"/>
    <property type="molecule type" value="Genomic_DNA"/>
</dbReference>
<organism evidence="1 2">
    <name type="scientific">Idiomarina aquatica</name>
    <dbReference type="NCBI Taxonomy" id="1327752"/>
    <lineage>
        <taxon>Bacteria</taxon>
        <taxon>Pseudomonadati</taxon>
        <taxon>Pseudomonadota</taxon>
        <taxon>Gammaproteobacteria</taxon>
        <taxon>Alteromonadales</taxon>
        <taxon>Idiomarinaceae</taxon>
        <taxon>Idiomarina</taxon>
    </lineage>
</organism>
<evidence type="ECO:0000313" key="2">
    <source>
        <dbReference type="Proteomes" id="UP000286680"/>
    </source>
</evidence>
<name>A0AA94EH34_9GAMM</name>
<dbReference type="Proteomes" id="UP000286680">
    <property type="component" value="Unassembled WGS sequence"/>
</dbReference>
<evidence type="ECO:0000313" key="1">
    <source>
        <dbReference type="EMBL" id="RUO44924.1"/>
    </source>
</evidence>
<protein>
    <submittedName>
        <fullName evidence="1">Uncharacterized protein</fullName>
    </submittedName>
</protein>
<sequence>MRPAIMRRPEAGMPSAAGFFRYRGRMRLAIDAALGGGNFFGPDRHARLRLAKPMGTHDLGAMGTRNFSISVRIWARIISISGAHAAGDRCGARRREFFWPRSAREAAPR</sequence>
<dbReference type="AlphaFoldDB" id="A0AA94EH34"/>
<proteinExistence type="predicted"/>
<accession>A0AA94EH34</accession>
<keyword evidence="2" id="KW-1185">Reference proteome</keyword>